<protein>
    <submittedName>
        <fullName evidence="2">Uncharacterized protein</fullName>
    </submittedName>
</protein>
<accession>A0A7Y6NTJ9</accession>
<organism evidence="2 3">
    <name type="scientific">Piscinibacter koreensis</name>
    <dbReference type="NCBI Taxonomy" id="2742824"/>
    <lineage>
        <taxon>Bacteria</taxon>
        <taxon>Pseudomonadati</taxon>
        <taxon>Pseudomonadota</taxon>
        <taxon>Betaproteobacteria</taxon>
        <taxon>Burkholderiales</taxon>
        <taxon>Sphaerotilaceae</taxon>
        <taxon>Piscinibacter</taxon>
    </lineage>
</organism>
<keyword evidence="3" id="KW-1185">Reference proteome</keyword>
<evidence type="ECO:0000313" key="3">
    <source>
        <dbReference type="Proteomes" id="UP000529637"/>
    </source>
</evidence>
<feature type="region of interest" description="Disordered" evidence="1">
    <location>
        <begin position="1"/>
        <end position="27"/>
    </location>
</feature>
<dbReference type="Proteomes" id="UP000529637">
    <property type="component" value="Unassembled WGS sequence"/>
</dbReference>
<reference evidence="2 3" key="1">
    <citation type="submission" date="2020-06" db="EMBL/GenBank/DDBJ databases">
        <title>Schlegella sp. ID0723 isolated from air conditioner.</title>
        <authorList>
            <person name="Kim D.Y."/>
            <person name="Kim D.-U."/>
        </authorList>
    </citation>
    <scope>NUCLEOTIDE SEQUENCE [LARGE SCALE GENOMIC DNA]</scope>
    <source>
        <strain evidence="2 3">ID0723</strain>
    </source>
</reference>
<name>A0A7Y6NTJ9_9BURK</name>
<comment type="caution">
    <text evidence="2">The sequence shown here is derived from an EMBL/GenBank/DDBJ whole genome shotgun (WGS) entry which is preliminary data.</text>
</comment>
<dbReference type="EMBL" id="JABWMJ010000028">
    <property type="protein sequence ID" value="NUZ09086.1"/>
    <property type="molecule type" value="Genomic_DNA"/>
</dbReference>
<evidence type="ECO:0000256" key="1">
    <source>
        <dbReference type="SAM" id="MobiDB-lite"/>
    </source>
</evidence>
<sequence>MSEPALLDGSSQGREMALPSPKPATRRRRKLHVGHFAFMRAFVQRVDLRASWERYLRIEGESTDLRLVRSTVSWICDEFAAAATPENRLGTARLVRLDVSRIADPAPELPSLQEFAASRGLEDDSEREQIAAFEEAYGSAT</sequence>
<gene>
    <name evidence="2" type="ORF">HQN59_25430</name>
</gene>
<proteinExistence type="predicted"/>
<evidence type="ECO:0000313" key="2">
    <source>
        <dbReference type="EMBL" id="NUZ09086.1"/>
    </source>
</evidence>
<dbReference type="AlphaFoldDB" id="A0A7Y6NTJ9"/>